<feature type="DNA-binding region" description="H-T-H motif" evidence="2">
    <location>
        <begin position="24"/>
        <end position="43"/>
    </location>
</feature>
<keyword evidence="1 2" id="KW-0238">DNA-binding</keyword>
<keyword evidence="5" id="KW-1185">Reference proteome</keyword>
<evidence type="ECO:0000256" key="2">
    <source>
        <dbReference type="PROSITE-ProRule" id="PRU00335"/>
    </source>
</evidence>
<dbReference type="Pfam" id="PF21303">
    <property type="entry name" value="TetR_C_39"/>
    <property type="match status" value="1"/>
</dbReference>
<comment type="caution">
    <text evidence="4">The sequence shown here is derived from an EMBL/GenBank/DDBJ whole genome shotgun (WGS) entry which is preliminary data.</text>
</comment>
<evidence type="ECO:0000259" key="3">
    <source>
        <dbReference type="PROSITE" id="PS50977"/>
    </source>
</evidence>
<evidence type="ECO:0000313" key="5">
    <source>
        <dbReference type="Proteomes" id="UP001082703"/>
    </source>
</evidence>
<proteinExistence type="predicted"/>
<dbReference type="EMBL" id="JAPOHA010000012">
    <property type="protein sequence ID" value="MCY1714921.1"/>
    <property type="molecule type" value="Genomic_DNA"/>
</dbReference>
<dbReference type="InterPro" id="IPR049149">
    <property type="entry name" value="TetR/AcrR_C"/>
</dbReference>
<dbReference type="PROSITE" id="PS50977">
    <property type="entry name" value="HTH_TETR_2"/>
    <property type="match status" value="1"/>
</dbReference>
<feature type="domain" description="HTH tetR-type" evidence="3">
    <location>
        <begin position="1"/>
        <end position="61"/>
    </location>
</feature>
<dbReference type="PRINTS" id="PR00455">
    <property type="entry name" value="HTHTETR"/>
</dbReference>
<dbReference type="PANTHER" id="PTHR43479">
    <property type="entry name" value="ACREF/ENVCD OPERON REPRESSOR-RELATED"/>
    <property type="match status" value="1"/>
</dbReference>
<accession>A0ABT4BVL1</accession>
<reference evidence="4 5" key="1">
    <citation type="submission" date="2022-11" db="EMBL/GenBank/DDBJ databases">
        <authorList>
            <person name="Caiyu Z."/>
        </authorList>
    </citation>
    <scope>NUCLEOTIDE SEQUENCE [LARGE SCALE GENOMIC DNA]</scope>
    <source>
        <strain evidence="4 5">YR-4</strain>
    </source>
</reference>
<dbReference type="InterPro" id="IPR009057">
    <property type="entry name" value="Homeodomain-like_sf"/>
</dbReference>
<name>A0ABT4BVL1_9FIRM</name>
<dbReference type="Pfam" id="PF00440">
    <property type="entry name" value="TetR_N"/>
    <property type="match status" value="1"/>
</dbReference>
<protein>
    <submittedName>
        <fullName evidence="4">TetR/AcrR family transcriptional regulator</fullName>
    </submittedName>
</protein>
<organism evidence="4 5">
    <name type="scientific">Caproiciproducens galactitolivorans</name>
    <dbReference type="NCBI Taxonomy" id="642589"/>
    <lineage>
        <taxon>Bacteria</taxon>
        <taxon>Bacillati</taxon>
        <taxon>Bacillota</taxon>
        <taxon>Clostridia</taxon>
        <taxon>Eubacteriales</taxon>
        <taxon>Acutalibacteraceae</taxon>
        <taxon>Caproiciproducens</taxon>
    </lineage>
</organism>
<evidence type="ECO:0000313" key="4">
    <source>
        <dbReference type="EMBL" id="MCY1714921.1"/>
    </source>
</evidence>
<dbReference type="Proteomes" id="UP001082703">
    <property type="component" value="Unassembled WGS sequence"/>
</dbReference>
<dbReference type="PANTHER" id="PTHR43479:SF11">
    <property type="entry name" value="ACREF_ENVCD OPERON REPRESSOR-RELATED"/>
    <property type="match status" value="1"/>
</dbReference>
<dbReference type="SUPFAM" id="SSF46689">
    <property type="entry name" value="Homeodomain-like"/>
    <property type="match status" value="1"/>
</dbReference>
<dbReference type="InterPro" id="IPR036271">
    <property type="entry name" value="Tet_transcr_reg_TetR-rel_C_sf"/>
</dbReference>
<dbReference type="InterPro" id="IPR001647">
    <property type="entry name" value="HTH_TetR"/>
</dbReference>
<sequence>MDKANIILDAMKTLLEQDDGASCSVSDIAKKAGIGKGSIYYYFKSKDEIFDALVEREYHQIIENCRVLMNRSHADPAQKFALLFRSYRSSTSLLAMDHYLHQQQNAAIHQKSLAKILSSLSPIVADIIRQGVEEKSFRCEKPQETAEIILSVYCFLYDPGIFKWTPEQLKEKASALATLLENGLSAAKGSFQFLYQT</sequence>
<evidence type="ECO:0000256" key="1">
    <source>
        <dbReference type="ARBA" id="ARBA00023125"/>
    </source>
</evidence>
<dbReference type="SUPFAM" id="SSF48498">
    <property type="entry name" value="Tetracyclin repressor-like, C-terminal domain"/>
    <property type="match status" value="1"/>
</dbReference>
<dbReference type="InterPro" id="IPR050624">
    <property type="entry name" value="HTH-type_Tx_Regulator"/>
</dbReference>
<gene>
    <name evidence="4" type="ORF">OUY18_11730</name>
</gene>
<dbReference type="Gene3D" id="1.10.357.10">
    <property type="entry name" value="Tetracycline Repressor, domain 2"/>
    <property type="match status" value="1"/>
</dbReference>
<dbReference type="RefSeq" id="WP_268058977.1">
    <property type="nucleotide sequence ID" value="NZ_JAPOHA010000012.1"/>
</dbReference>